<feature type="transmembrane region" description="Helical" evidence="7">
    <location>
        <begin position="180"/>
        <end position="201"/>
    </location>
</feature>
<evidence type="ECO:0000256" key="6">
    <source>
        <dbReference type="ARBA" id="ARBA00023136"/>
    </source>
</evidence>
<feature type="transmembrane region" description="Helical" evidence="7">
    <location>
        <begin position="213"/>
        <end position="234"/>
    </location>
</feature>
<dbReference type="AlphaFoldDB" id="A0A2Z2H5E2"/>
<feature type="transmembrane region" description="Helical" evidence="7">
    <location>
        <begin position="274"/>
        <end position="295"/>
    </location>
</feature>
<dbReference type="GO" id="GO:0005886">
    <property type="term" value="C:plasma membrane"/>
    <property type="evidence" value="ECO:0007669"/>
    <property type="project" value="UniProtKB-SubCell"/>
</dbReference>
<evidence type="ECO:0000256" key="7">
    <source>
        <dbReference type="SAM" id="Phobius"/>
    </source>
</evidence>
<dbReference type="GO" id="GO:0016413">
    <property type="term" value="F:O-acetyltransferase activity"/>
    <property type="evidence" value="ECO:0007669"/>
    <property type="project" value="TreeGrafter"/>
</dbReference>
<keyword evidence="3" id="KW-1003">Cell membrane</keyword>
<feature type="transmembrane region" description="Helical" evidence="7">
    <location>
        <begin position="156"/>
        <end position="174"/>
    </location>
</feature>
<accession>A0A2Z2H5E2</accession>
<keyword evidence="10" id="KW-1185">Reference proteome</keyword>
<evidence type="ECO:0000256" key="3">
    <source>
        <dbReference type="ARBA" id="ARBA00022475"/>
    </source>
</evidence>
<evidence type="ECO:0000256" key="4">
    <source>
        <dbReference type="ARBA" id="ARBA00022692"/>
    </source>
</evidence>
<evidence type="ECO:0000313" key="10">
    <source>
        <dbReference type="Proteomes" id="UP000250025"/>
    </source>
</evidence>
<organism evidence="9 10">
    <name type="scientific">Kushneria konosiri</name>
    <dbReference type="NCBI Taxonomy" id="698828"/>
    <lineage>
        <taxon>Bacteria</taxon>
        <taxon>Pseudomonadati</taxon>
        <taxon>Pseudomonadota</taxon>
        <taxon>Gammaproteobacteria</taxon>
        <taxon>Oceanospirillales</taxon>
        <taxon>Halomonadaceae</taxon>
        <taxon>Kushneria</taxon>
    </lineage>
</organism>
<sequence>MTSSNLRINWIDAAKGACILAVVLYHFNQFVYQGMYEGHTIALMWNVVISALKPLRMPLFFLISGYLAATSINKRSWARIRTKKIASLLWVYVLWASLYWLVVDQLLPANPWYDSTAEANATLMTRVYQLLTADTSLWYLYALVIYFVLVKALRSPVLGIVAGVASNIAMPFIVPTDQWGLQSLMAYFLFFVIGVHAREFINTHYMTFSVKRFVLTASISMAGLGAASHFDLLYAPGVQMLLALVMVSTVIDLFALTCNYFRLQWLCSVGQQTLPIYVMHQILIKAAAPFMPPIINTPLMVLEPILATMLVAAACLMLYRILVDIRGRALFTMPHTLRRIAYRTHMLQPAV</sequence>
<dbReference type="Pfam" id="PF01757">
    <property type="entry name" value="Acyl_transf_3"/>
    <property type="match status" value="1"/>
</dbReference>
<feature type="transmembrane region" description="Helical" evidence="7">
    <location>
        <begin position="12"/>
        <end position="35"/>
    </location>
</feature>
<dbReference type="Proteomes" id="UP000250025">
    <property type="component" value="Chromosome"/>
</dbReference>
<comment type="similarity">
    <text evidence="2">Belongs to the acyltransferase 3 family.</text>
</comment>
<evidence type="ECO:0000259" key="8">
    <source>
        <dbReference type="Pfam" id="PF01757"/>
    </source>
</evidence>
<dbReference type="PANTHER" id="PTHR40074">
    <property type="entry name" value="O-ACETYLTRANSFERASE WECH"/>
    <property type="match status" value="1"/>
</dbReference>
<feature type="transmembrane region" description="Helical" evidence="7">
    <location>
        <begin position="55"/>
        <end position="73"/>
    </location>
</feature>
<feature type="domain" description="Acyltransferase 3" evidence="8">
    <location>
        <begin position="8"/>
        <end position="317"/>
    </location>
</feature>
<reference evidence="9 10" key="1">
    <citation type="journal article" date="2017" name="Int. J. Syst. Evol. Microbiol.">
        <title>Kushneria konosiri sp. nov., isolated from the Korean salt-fermented seafood Daemi-jeot.</title>
        <authorList>
            <person name="Yun J.H."/>
            <person name="Park S.K."/>
            <person name="Lee J.Y."/>
            <person name="Jung M.J."/>
            <person name="Bae J.W."/>
        </authorList>
    </citation>
    <scope>NUCLEOTIDE SEQUENCE [LARGE SCALE GENOMIC DNA]</scope>
    <source>
        <strain evidence="9 10">X49</strain>
    </source>
</reference>
<feature type="transmembrane region" description="Helical" evidence="7">
    <location>
        <begin position="127"/>
        <end position="149"/>
    </location>
</feature>
<dbReference type="InterPro" id="IPR002656">
    <property type="entry name" value="Acyl_transf_3_dom"/>
</dbReference>
<name>A0A2Z2H5E2_9GAMM</name>
<comment type="subcellular location">
    <subcellularLocation>
        <location evidence="1">Cell membrane</location>
        <topology evidence="1">Multi-pass membrane protein</topology>
    </subcellularLocation>
</comment>
<dbReference type="EMBL" id="CP021323">
    <property type="protein sequence ID" value="ARS52583.1"/>
    <property type="molecule type" value="Genomic_DNA"/>
</dbReference>
<gene>
    <name evidence="9" type="ORF">B9G99_06585</name>
</gene>
<feature type="transmembrane region" description="Helical" evidence="7">
    <location>
        <begin position="240"/>
        <end position="262"/>
    </location>
</feature>
<feature type="transmembrane region" description="Helical" evidence="7">
    <location>
        <begin position="301"/>
        <end position="323"/>
    </location>
</feature>
<protein>
    <recommendedName>
        <fullName evidence="8">Acyltransferase 3 domain-containing protein</fullName>
    </recommendedName>
</protein>
<evidence type="ECO:0000256" key="2">
    <source>
        <dbReference type="ARBA" id="ARBA00007400"/>
    </source>
</evidence>
<proteinExistence type="inferred from homology"/>
<evidence type="ECO:0000313" key="9">
    <source>
        <dbReference type="EMBL" id="ARS52583.1"/>
    </source>
</evidence>
<evidence type="ECO:0000256" key="5">
    <source>
        <dbReference type="ARBA" id="ARBA00022989"/>
    </source>
</evidence>
<keyword evidence="6 7" id="KW-0472">Membrane</keyword>
<feature type="transmembrane region" description="Helical" evidence="7">
    <location>
        <begin position="85"/>
        <end position="107"/>
    </location>
</feature>
<keyword evidence="5 7" id="KW-1133">Transmembrane helix</keyword>
<dbReference type="GO" id="GO:0009246">
    <property type="term" value="P:enterobacterial common antigen biosynthetic process"/>
    <property type="evidence" value="ECO:0007669"/>
    <property type="project" value="TreeGrafter"/>
</dbReference>
<dbReference type="PANTHER" id="PTHR40074:SF4">
    <property type="entry name" value="INNER MEMBRANE PROTEIN YCFT"/>
    <property type="match status" value="1"/>
</dbReference>
<dbReference type="KEGG" id="kus:B9G99_06585"/>
<keyword evidence="4 7" id="KW-0812">Transmembrane</keyword>
<evidence type="ECO:0000256" key="1">
    <source>
        <dbReference type="ARBA" id="ARBA00004651"/>
    </source>
</evidence>